<dbReference type="EMBL" id="CM001223">
    <property type="protein sequence ID" value="KEH23510.1"/>
    <property type="molecule type" value="Genomic_DNA"/>
</dbReference>
<organism evidence="1 3">
    <name type="scientific">Medicago truncatula</name>
    <name type="common">Barrel medic</name>
    <name type="synonym">Medicago tribuloides</name>
    <dbReference type="NCBI Taxonomy" id="3880"/>
    <lineage>
        <taxon>Eukaryota</taxon>
        <taxon>Viridiplantae</taxon>
        <taxon>Streptophyta</taxon>
        <taxon>Embryophyta</taxon>
        <taxon>Tracheophyta</taxon>
        <taxon>Spermatophyta</taxon>
        <taxon>Magnoliopsida</taxon>
        <taxon>eudicotyledons</taxon>
        <taxon>Gunneridae</taxon>
        <taxon>Pentapetalae</taxon>
        <taxon>rosids</taxon>
        <taxon>fabids</taxon>
        <taxon>Fabales</taxon>
        <taxon>Fabaceae</taxon>
        <taxon>Papilionoideae</taxon>
        <taxon>50 kb inversion clade</taxon>
        <taxon>NPAAA clade</taxon>
        <taxon>Hologalegina</taxon>
        <taxon>IRL clade</taxon>
        <taxon>Trifolieae</taxon>
        <taxon>Medicago</taxon>
    </lineage>
</organism>
<dbReference type="AlphaFoldDB" id="A0A072UCD6"/>
<reference evidence="1 3" key="2">
    <citation type="journal article" date="2014" name="BMC Genomics">
        <title>An improved genome release (version Mt4.0) for the model legume Medicago truncatula.</title>
        <authorList>
            <person name="Tang H."/>
            <person name="Krishnakumar V."/>
            <person name="Bidwell S."/>
            <person name="Rosen B."/>
            <person name="Chan A."/>
            <person name="Zhou S."/>
            <person name="Gentzbittel L."/>
            <person name="Childs K.L."/>
            <person name="Yandell M."/>
            <person name="Gundlach H."/>
            <person name="Mayer K.F."/>
            <person name="Schwartz D.C."/>
            <person name="Town C.D."/>
        </authorList>
    </citation>
    <scope>GENOME REANNOTATION</scope>
    <source>
        <strain evidence="1">A17</strain>
        <strain evidence="2 3">cv. Jemalong A17</strain>
    </source>
</reference>
<dbReference type="EnsemblPlants" id="KEH23510">
    <property type="protein sequence ID" value="KEH23510"/>
    <property type="gene ID" value="MTR_7g084805"/>
</dbReference>
<sequence>MTAVRSSERRSDDGGGLKLSAAAVVVQRKGKERRVVNKIRFNLAMWEFSDIRFREFQTHSSYSESGAVESAKIMFPIAVITHPILRYRLSSKPGLIHEKRENNRKHDRTYTFVNCRSREIAVCSNSATQHCYSVASSQIFVIDSVSTT</sequence>
<evidence type="ECO:0000313" key="3">
    <source>
        <dbReference type="Proteomes" id="UP000002051"/>
    </source>
</evidence>
<gene>
    <name evidence="1" type="ordered locus">MTR_7g084805</name>
</gene>
<keyword evidence="3" id="KW-1185">Reference proteome</keyword>
<reference evidence="2" key="3">
    <citation type="submission" date="2015-04" db="UniProtKB">
        <authorList>
            <consortium name="EnsemblPlants"/>
        </authorList>
    </citation>
    <scope>IDENTIFICATION</scope>
    <source>
        <strain evidence="2">cv. Jemalong A17</strain>
    </source>
</reference>
<protein>
    <submittedName>
        <fullName evidence="1 2">Uncharacterized protein</fullName>
    </submittedName>
</protein>
<dbReference type="HOGENOM" id="CLU_1761502_0_0_1"/>
<dbReference type="Proteomes" id="UP000002051">
    <property type="component" value="Unassembled WGS sequence"/>
</dbReference>
<accession>A0A072UCD6</accession>
<reference evidence="1 3" key="1">
    <citation type="journal article" date="2011" name="Nature">
        <title>The Medicago genome provides insight into the evolution of rhizobial symbioses.</title>
        <authorList>
            <person name="Young N.D."/>
            <person name="Debelle F."/>
            <person name="Oldroyd G.E."/>
            <person name="Geurts R."/>
            <person name="Cannon S.B."/>
            <person name="Udvardi M.K."/>
            <person name="Benedito V.A."/>
            <person name="Mayer K.F."/>
            <person name="Gouzy J."/>
            <person name="Schoof H."/>
            <person name="Van de Peer Y."/>
            <person name="Proost S."/>
            <person name="Cook D.R."/>
            <person name="Meyers B.C."/>
            <person name="Spannagl M."/>
            <person name="Cheung F."/>
            <person name="De Mita S."/>
            <person name="Krishnakumar V."/>
            <person name="Gundlach H."/>
            <person name="Zhou S."/>
            <person name="Mudge J."/>
            <person name="Bharti A.K."/>
            <person name="Murray J.D."/>
            <person name="Naoumkina M.A."/>
            <person name="Rosen B."/>
            <person name="Silverstein K.A."/>
            <person name="Tang H."/>
            <person name="Rombauts S."/>
            <person name="Zhao P.X."/>
            <person name="Zhou P."/>
            <person name="Barbe V."/>
            <person name="Bardou P."/>
            <person name="Bechner M."/>
            <person name="Bellec A."/>
            <person name="Berger A."/>
            <person name="Berges H."/>
            <person name="Bidwell S."/>
            <person name="Bisseling T."/>
            <person name="Choisne N."/>
            <person name="Couloux A."/>
            <person name="Denny R."/>
            <person name="Deshpande S."/>
            <person name="Dai X."/>
            <person name="Doyle J.J."/>
            <person name="Dudez A.M."/>
            <person name="Farmer A.D."/>
            <person name="Fouteau S."/>
            <person name="Franken C."/>
            <person name="Gibelin C."/>
            <person name="Gish J."/>
            <person name="Goldstein S."/>
            <person name="Gonzalez A.J."/>
            <person name="Green P.J."/>
            <person name="Hallab A."/>
            <person name="Hartog M."/>
            <person name="Hua A."/>
            <person name="Humphray S.J."/>
            <person name="Jeong D.H."/>
            <person name="Jing Y."/>
            <person name="Jocker A."/>
            <person name="Kenton S.M."/>
            <person name="Kim D.J."/>
            <person name="Klee K."/>
            <person name="Lai H."/>
            <person name="Lang C."/>
            <person name="Lin S."/>
            <person name="Macmil S.L."/>
            <person name="Magdelenat G."/>
            <person name="Matthews L."/>
            <person name="McCorrison J."/>
            <person name="Monaghan E.L."/>
            <person name="Mun J.H."/>
            <person name="Najar F.Z."/>
            <person name="Nicholson C."/>
            <person name="Noirot C."/>
            <person name="O'Bleness M."/>
            <person name="Paule C.R."/>
            <person name="Poulain J."/>
            <person name="Prion F."/>
            <person name="Qin B."/>
            <person name="Qu C."/>
            <person name="Retzel E.F."/>
            <person name="Riddle C."/>
            <person name="Sallet E."/>
            <person name="Samain S."/>
            <person name="Samson N."/>
            <person name="Sanders I."/>
            <person name="Saurat O."/>
            <person name="Scarpelli C."/>
            <person name="Schiex T."/>
            <person name="Segurens B."/>
            <person name="Severin A.J."/>
            <person name="Sherrier D.J."/>
            <person name="Shi R."/>
            <person name="Sims S."/>
            <person name="Singer S.R."/>
            <person name="Sinharoy S."/>
            <person name="Sterck L."/>
            <person name="Viollet A."/>
            <person name="Wang B.B."/>
            <person name="Wang K."/>
            <person name="Wang M."/>
            <person name="Wang X."/>
            <person name="Warfsmann J."/>
            <person name="Weissenbach J."/>
            <person name="White D.D."/>
            <person name="White J.D."/>
            <person name="Wiley G.B."/>
            <person name="Wincker P."/>
            <person name="Xing Y."/>
            <person name="Yang L."/>
            <person name="Yao Z."/>
            <person name="Ying F."/>
            <person name="Zhai J."/>
            <person name="Zhou L."/>
            <person name="Zuber A."/>
            <person name="Denarie J."/>
            <person name="Dixon R.A."/>
            <person name="May G.D."/>
            <person name="Schwartz D.C."/>
            <person name="Rogers J."/>
            <person name="Quetier F."/>
            <person name="Town C.D."/>
            <person name="Roe B.A."/>
        </authorList>
    </citation>
    <scope>NUCLEOTIDE SEQUENCE [LARGE SCALE GENOMIC DNA]</scope>
    <source>
        <strain evidence="1">A17</strain>
        <strain evidence="2 3">cv. Jemalong A17</strain>
    </source>
</reference>
<proteinExistence type="predicted"/>
<name>A0A072UCD6_MEDTR</name>
<evidence type="ECO:0000313" key="1">
    <source>
        <dbReference type="EMBL" id="KEH23510.1"/>
    </source>
</evidence>
<evidence type="ECO:0000313" key="2">
    <source>
        <dbReference type="EnsemblPlants" id="KEH23510"/>
    </source>
</evidence>